<dbReference type="SUPFAM" id="SSF47413">
    <property type="entry name" value="lambda repressor-like DNA-binding domains"/>
    <property type="match status" value="1"/>
</dbReference>
<keyword evidence="4" id="KW-1185">Reference proteome</keyword>
<dbReference type="InterPro" id="IPR036388">
    <property type="entry name" value="WH-like_DNA-bd_sf"/>
</dbReference>
<dbReference type="InterPro" id="IPR007630">
    <property type="entry name" value="RNA_pol_sigma70_r4"/>
</dbReference>
<organism evidence="3 4">
    <name type="scientific">Streptomyces kunmingensis</name>
    <dbReference type="NCBI Taxonomy" id="68225"/>
    <lineage>
        <taxon>Bacteria</taxon>
        <taxon>Bacillati</taxon>
        <taxon>Actinomycetota</taxon>
        <taxon>Actinomycetes</taxon>
        <taxon>Kitasatosporales</taxon>
        <taxon>Streptomycetaceae</taxon>
        <taxon>Streptomyces</taxon>
    </lineage>
</organism>
<proteinExistence type="predicted"/>
<accession>A0ABU6C479</accession>
<dbReference type="Gene3D" id="1.10.10.10">
    <property type="entry name" value="Winged helix-like DNA-binding domain superfamily/Winged helix DNA-binding domain"/>
    <property type="match status" value="1"/>
</dbReference>
<dbReference type="Pfam" id="PF04545">
    <property type="entry name" value="Sigma70_r4"/>
    <property type="match status" value="1"/>
</dbReference>
<dbReference type="RefSeq" id="WP_324766517.1">
    <property type="nucleotide sequence ID" value="NZ_JAOZYB010000018.1"/>
</dbReference>
<feature type="region of interest" description="Disordered" evidence="1">
    <location>
        <begin position="1"/>
        <end position="44"/>
    </location>
</feature>
<dbReference type="EMBL" id="JAOZYB010000018">
    <property type="protein sequence ID" value="MEB3959534.1"/>
    <property type="molecule type" value="Genomic_DNA"/>
</dbReference>
<dbReference type="InterPro" id="IPR010982">
    <property type="entry name" value="Lambda_DNA-bd_dom_sf"/>
</dbReference>
<protein>
    <submittedName>
        <fullName evidence="3">Sigma-70 family RNA polymerase sigma factor</fullName>
    </submittedName>
</protein>
<gene>
    <name evidence="3" type="ORF">OKJ48_04585</name>
</gene>
<sequence>MTAPSDPSASPDETGPSDRRETPAPAAPTGPAHRLGRPGRPLGPIAADCSSAHRAWLEPVRDAYRRSGQTMSQLGTQLHMAKSKISELMSGRMYPRWEVLYPLAVELRIPYSPLFRLWAQAAVKTHNKSRAWVDDSVAGVAVTTRPAAPPLDYKAFRKLTHDGYRDYASVFLADDCCDPALDDTYDQLWLRWTHALSSPDARRYAWQVLRTTVMALTPHIDGRPEFSHAAFDTVALQAATDQDAALEQLHETLGLYKAMSRLPDHQLDVIVLRRLRAMPTETVSDLLGAPLATVRSDERHATRFLETALTAPPDLEGNQP</sequence>
<name>A0ABU6C479_9ACTN</name>
<dbReference type="Proteomes" id="UP001352223">
    <property type="component" value="Unassembled WGS sequence"/>
</dbReference>
<evidence type="ECO:0000256" key="1">
    <source>
        <dbReference type="SAM" id="MobiDB-lite"/>
    </source>
</evidence>
<feature type="domain" description="RNA polymerase sigma-70 region 4" evidence="2">
    <location>
        <begin position="258"/>
        <end position="302"/>
    </location>
</feature>
<dbReference type="SUPFAM" id="SSF88659">
    <property type="entry name" value="Sigma3 and sigma4 domains of RNA polymerase sigma factors"/>
    <property type="match status" value="1"/>
</dbReference>
<evidence type="ECO:0000259" key="2">
    <source>
        <dbReference type="Pfam" id="PF04545"/>
    </source>
</evidence>
<dbReference type="InterPro" id="IPR013324">
    <property type="entry name" value="RNA_pol_sigma_r3/r4-like"/>
</dbReference>
<reference evidence="3 4" key="1">
    <citation type="submission" date="2022-10" db="EMBL/GenBank/DDBJ databases">
        <authorList>
            <person name="Xie J."/>
            <person name="Shen N."/>
        </authorList>
    </citation>
    <scope>NUCLEOTIDE SEQUENCE [LARGE SCALE GENOMIC DNA]</scope>
    <source>
        <strain evidence="3 4">DSM 41681</strain>
    </source>
</reference>
<comment type="caution">
    <text evidence="3">The sequence shown here is derived from an EMBL/GenBank/DDBJ whole genome shotgun (WGS) entry which is preliminary data.</text>
</comment>
<evidence type="ECO:0000313" key="4">
    <source>
        <dbReference type="Proteomes" id="UP001352223"/>
    </source>
</evidence>
<evidence type="ECO:0000313" key="3">
    <source>
        <dbReference type="EMBL" id="MEB3959534.1"/>
    </source>
</evidence>
<feature type="compositionally biased region" description="Low complexity" evidence="1">
    <location>
        <begin position="23"/>
        <end position="32"/>
    </location>
</feature>